<reference evidence="3" key="2">
    <citation type="submission" date="2025-09" db="UniProtKB">
        <authorList>
            <consortium name="Ensembl"/>
        </authorList>
    </citation>
    <scope>IDENTIFICATION</scope>
</reference>
<organism evidence="3 4">
    <name type="scientific">Poecilia mexicana</name>
    <dbReference type="NCBI Taxonomy" id="48701"/>
    <lineage>
        <taxon>Eukaryota</taxon>
        <taxon>Metazoa</taxon>
        <taxon>Chordata</taxon>
        <taxon>Craniata</taxon>
        <taxon>Vertebrata</taxon>
        <taxon>Euteleostomi</taxon>
        <taxon>Actinopterygii</taxon>
        <taxon>Neopterygii</taxon>
        <taxon>Teleostei</taxon>
        <taxon>Neoteleostei</taxon>
        <taxon>Acanthomorphata</taxon>
        <taxon>Ovalentaria</taxon>
        <taxon>Atherinomorphae</taxon>
        <taxon>Cyprinodontiformes</taxon>
        <taxon>Poeciliidae</taxon>
        <taxon>Poeciliinae</taxon>
        <taxon>Poecilia</taxon>
    </lineage>
</organism>
<evidence type="ECO:0000256" key="2">
    <source>
        <dbReference type="SAM" id="MobiDB-lite"/>
    </source>
</evidence>
<feature type="coiled-coil region" evidence="1">
    <location>
        <begin position="139"/>
        <end position="173"/>
    </location>
</feature>
<reference evidence="3" key="1">
    <citation type="submission" date="2025-08" db="UniProtKB">
        <authorList>
            <consortium name="Ensembl"/>
        </authorList>
    </citation>
    <scope>IDENTIFICATION</scope>
</reference>
<evidence type="ECO:0000313" key="3">
    <source>
        <dbReference type="Ensembl" id="ENSPMEP00000017544.1"/>
    </source>
</evidence>
<keyword evidence="1" id="KW-0175">Coiled coil</keyword>
<dbReference type="STRING" id="48701.ENSPMEP00000017544"/>
<feature type="region of interest" description="Disordered" evidence="2">
    <location>
        <begin position="26"/>
        <end position="55"/>
    </location>
</feature>
<dbReference type="PANTHER" id="PTHR11505">
    <property type="entry name" value="L1 TRANSPOSABLE ELEMENT-RELATED"/>
    <property type="match status" value="1"/>
</dbReference>
<dbReference type="AlphaFoldDB" id="A0A3B3XR40"/>
<evidence type="ECO:0008006" key="5">
    <source>
        <dbReference type="Google" id="ProtNLM"/>
    </source>
</evidence>
<feature type="compositionally biased region" description="Polar residues" evidence="2">
    <location>
        <begin position="26"/>
        <end position="52"/>
    </location>
</feature>
<dbReference type="Ensembl" id="ENSPMET00000026435.1">
    <property type="protein sequence ID" value="ENSPMEP00000017544.1"/>
    <property type="gene ID" value="ENSPMEG00000020376.1"/>
</dbReference>
<sequence>RPLLCGVRISNIQLENNFTVVGNAKKTSMAPSDQQRPASHATSSPRGDSPTYTDELADISPSSAFKSELLSALRVEMALIFKTELQAALTENLSNIKAELLAVKSELTSNITTVQLDVRALKDTVGELETSCSTCADDITTLQAKVQQLSTDLKKLDNKCDDLEARSRRNNLRLMGISEDFSTTSTGISTLLKEAFQLEKEPLVDRAHRTLQPKPKPGERPRPIVVRMHYHSDCVDILRRARTQQRITVRGTRISVFPDHTQRTARARAAFNDVRRQLREIPGIRFGLLYPILSVVIKPSLHVAIFGLPVNYKQFTSNQLDVLAFTSLLARRRLLFHWKLTKPPSSNQWLKYTMSFLKLERIRYSVKGNSAKFYNLWCPFMTFFHSLQSLPQD</sequence>
<dbReference type="Proteomes" id="UP000261480">
    <property type="component" value="Unplaced"/>
</dbReference>
<evidence type="ECO:0000256" key="1">
    <source>
        <dbReference type="SAM" id="Coils"/>
    </source>
</evidence>
<name>A0A3B3XR40_9TELE</name>
<dbReference type="InterPro" id="IPR004244">
    <property type="entry name" value="Transposase_22"/>
</dbReference>
<keyword evidence="4" id="KW-1185">Reference proteome</keyword>
<protein>
    <recommendedName>
        <fullName evidence="5">L1 transposable element RRM domain-containing protein</fullName>
    </recommendedName>
</protein>
<evidence type="ECO:0000313" key="4">
    <source>
        <dbReference type="Proteomes" id="UP000261480"/>
    </source>
</evidence>
<dbReference type="Gene3D" id="3.30.70.1820">
    <property type="entry name" value="L1 transposable element, RRM domain"/>
    <property type="match status" value="1"/>
</dbReference>
<accession>A0A3B3XR40</accession>
<proteinExistence type="predicted"/>